<evidence type="ECO:0000256" key="4">
    <source>
        <dbReference type="ARBA" id="ARBA00022692"/>
    </source>
</evidence>
<reference evidence="10 11" key="1">
    <citation type="submission" date="2017-04" db="EMBL/GenBank/DDBJ databases">
        <title>Genome Sequence of Marinobacter salarius strain SMR5 Isolated from a culture of the Diatom Skeletonema marinoi.</title>
        <authorList>
            <person name="Topel M."/>
            <person name="Pinder M.I.M."/>
            <person name="Johansson O.N."/>
            <person name="Kourtchenko O."/>
            <person name="Godhe A."/>
            <person name="Clarke A.K."/>
        </authorList>
    </citation>
    <scope>NUCLEOTIDE SEQUENCE [LARGE SCALE GENOMIC DNA]</scope>
    <source>
        <strain evidence="10 11">SMR5</strain>
    </source>
</reference>
<keyword evidence="6 8" id="KW-1133">Transmembrane helix</keyword>
<dbReference type="Pfam" id="PF11984">
    <property type="entry name" value="DUF3485"/>
    <property type="match status" value="1"/>
</dbReference>
<comment type="subcellular location">
    <subcellularLocation>
        <location evidence="1">Cell membrane</location>
        <topology evidence="1">Multi-pass membrane protein</topology>
    </subcellularLocation>
</comment>
<evidence type="ECO:0000313" key="11">
    <source>
        <dbReference type="Proteomes" id="UP000193100"/>
    </source>
</evidence>
<keyword evidence="2" id="KW-1003">Cell membrane</keyword>
<dbReference type="GO" id="GO:0008233">
    <property type="term" value="F:peptidase activity"/>
    <property type="evidence" value="ECO:0007669"/>
    <property type="project" value="UniProtKB-KW"/>
</dbReference>
<dbReference type="RefSeq" id="WP_085680492.1">
    <property type="nucleotide sequence ID" value="NZ_CP020931.1"/>
</dbReference>
<feature type="transmembrane region" description="Helical" evidence="8">
    <location>
        <begin position="12"/>
        <end position="28"/>
    </location>
</feature>
<evidence type="ECO:0000256" key="2">
    <source>
        <dbReference type="ARBA" id="ARBA00022475"/>
    </source>
</evidence>
<feature type="transmembrane region" description="Helical" evidence="8">
    <location>
        <begin position="211"/>
        <end position="236"/>
    </location>
</feature>
<dbReference type="NCBIfam" id="TIGR02602">
    <property type="entry name" value="8TM_EpsH"/>
    <property type="match status" value="1"/>
</dbReference>
<dbReference type="EMBL" id="CP020931">
    <property type="protein sequence ID" value="ARM84069.1"/>
    <property type="molecule type" value="Genomic_DNA"/>
</dbReference>
<keyword evidence="4 8" id="KW-0812">Transmembrane</keyword>
<dbReference type="Pfam" id="PF09721">
    <property type="entry name" value="Exosortase_EpsH"/>
    <property type="match status" value="1"/>
</dbReference>
<dbReference type="Proteomes" id="UP000193100">
    <property type="component" value="Chromosome"/>
</dbReference>
<evidence type="ECO:0000256" key="5">
    <source>
        <dbReference type="ARBA" id="ARBA00022801"/>
    </source>
</evidence>
<keyword evidence="3" id="KW-0645">Protease</keyword>
<proteinExistence type="predicted"/>
<evidence type="ECO:0000313" key="10">
    <source>
        <dbReference type="EMBL" id="ARM84069.1"/>
    </source>
</evidence>
<dbReference type="InterPro" id="IPR019127">
    <property type="entry name" value="Exosortase"/>
</dbReference>
<dbReference type="GeneID" id="77255944"/>
<feature type="transmembrane region" description="Helical" evidence="8">
    <location>
        <begin position="248"/>
        <end position="267"/>
    </location>
</feature>
<feature type="transmembrane region" description="Helical" evidence="8">
    <location>
        <begin position="294"/>
        <end position="313"/>
    </location>
</feature>
<dbReference type="InterPro" id="IPR026392">
    <property type="entry name" value="Exo/Archaeosortase_dom"/>
</dbReference>
<feature type="transmembrane region" description="Helical" evidence="8">
    <location>
        <begin position="116"/>
        <end position="134"/>
    </location>
</feature>
<organism evidence="10 11">
    <name type="scientific">Marinobacter salarius</name>
    <dbReference type="NCBI Taxonomy" id="1420917"/>
    <lineage>
        <taxon>Bacteria</taxon>
        <taxon>Pseudomonadati</taxon>
        <taxon>Pseudomonadota</taxon>
        <taxon>Gammaproteobacteria</taxon>
        <taxon>Pseudomonadales</taxon>
        <taxon>Marinobacteraceae</taxon>
        <taxon>Marinobacter</taxon>
    </lineage>
</organism>
<dbReference type="GO" id="GO:0006508">
    <property type="term" value="P:proteolysis"/>
    <property type="evidence" value="ECO:0007669"/>
    <property type="project" value="UniProtKB-KW"/>
</dbReference>
<feature type="transmembrane region" description="Helical" evidence="8">
    <location>
        <begin position="40"/>
        <end position="57"/>
    </location>
</feature>
<dbReference type="NCBIfam" id="TIGR02914">
    <property type="entry name" value="EpsI_fam"/>
    <property type="match status" value="1"/>
</dbReference>
<dbReference type="NCBIfam" id="TIGR03109">
    <property type="entry name" value="exosort_XrtA"/>
    <property type="match status" value="1"/>
</dbReference>
<keyword evidence="7 8" id="KW-0472">Membrane</keyword>
<feature type="transmembrane region" description="Helical" evidence="8">
    <location>
        <begin position="69"/>
        <end position="86"/>
    </location>
</feature>
<evidence type="ECO:0000256" key="7">
    <source>
        <dbReference type="ARBA" id="ARBA00023136"/>
    </source>
</evidence>
<sequence length="499" mass="56472">MHTVTGYSRQYLWLLTVPLLVFGLWAEWQTFFSLWYDSIIYNHGFLVLAGTLFLLYLRRESLAKLRINASPLPLFLLAGASVVLLLSQAADIRVFRLLLVPVLVIFWGWSIWGKGFLKAAGGPIMLLIFAVPVWDDLSPLLQHITVFFNNIFLQLAGIQATIKEFYIMLEVGTFLVEDGCSGVRYLMVALFLASFYGQLHYRSYMATVQLVLISALLSMLANWIRVFGIIAAGHYTNMETSLVEDHELFGWVVFVIFTLVPLFYISGKLDGTSSEKYGNTNPIDSPAPKRTSPTWPVIASALLIWPALVPLALHAKTERVARSWSPSLFESIPGWQGPLKHANIWRPDYKKPDIDLSGVYVSNNLQQVQLQIIGYRMQTQDKELIGYGNELFDREDWQLVSQSHQQLDINYSTGLESVNETIVRRRESGEQIVIWSWFDVGDTLTNSRVKAKITGSLNKITGDSRGALWALAGRCEGEEIADCDQQRIAFSQFLESVQR</sequence>
<feature type="domain" description="Methanolan biosynthesis EpsI" evidence="9">
    <location>
        <begin position="298"/>
        <end position="466"/>
    </location>
</feature>
<evidence type="ECO:0000256" key="8">
    <source>
        <dbReference type="SAM" id="Phobius"/>
    </source>
</evidence>
<gene>
    <name evidence="10" type="ORF">MARSALSMR5_01992</name>
</gene>
<dbReference type="InterPro" id="IPR014263">
    <property type="entry name" value="Methanolan_biosynth_EpsI"/>
</dbReference>
<protein>
    <submittedName>
        <fullName evidence="10">Transmembrane exosortase</fullName>
    </submittedName>
</protein>
<keyword evidence="5" id="KW-0378">Hydrolase</keyword>
<dbReference type="GO" id="GO:0005886">
    <property type="term" value="C:plasma membrane"/>
    <property type="evidence" value="ECO:0007669"/>
    <property type="project" value="UniProtKB-SubCell"/>
</dbReference>
<evidence type="ECO:0000256" key="1">
    <source>
        <dbReference type="ARBA" id="ARBA00004651"/>
    </source>
</evidence>
<dbReference type="NCBIfam" id="TIGR04178">
    <property type="entry name" value="exo_archaeo"/>
    <property type="match status" value="1"/>
</dbReference>
<feature type="transmembrane region" description="Helical" evidence="8">
    <location>
        <begin position="92"/>
        <end position="109"/>
    </location>
</feature>
<accession>A0A1W6K9T1</accession>
<evidence type="ECO:0000256" key="3">
    <source>
        <dbReference type="ARBA" id="ARBA00022670"/>
    </source>
</evidence>
<evidence type="ECO:0000256" key="6">
    <source>
        <dbReference type="ARBA" id="ARBA00022989"/>
    </source>
</evidence>
<evidence type="ECO:0000259" key="9">
    <source>
        <dbReference type="Pfam" id="PF11984"/>
    </source>
</evidence>
<name>A0A1W6K9T1_9GAMM</name>
<dbReference type="AlphaFoldDB" id="A0A1W6K9T1"/>
<dbReference type="InterPro" id="IPR017540">
    <property type="entry name" value="Exosortase-1"/>
</dbReference>
<dbReference type="InterPro" id="IPR013426">
    <property type="entry name" value="EpsH-like"/>
</dbReference>